<comment type="subcellular location">
    <subcellularLocation>
        <location evidence="1">Membrane</location>
        <topology evidence="1">Multi-pass membrane protein</topology>
    </subcellularLocation>
</comment>
<dbReference type="AlphaFoldDB" id="A0A8E2EF49"/>
<feature type="transmembrane region" description="Helical" evidence="6">
    <location>
        <begin position="393"/>
        <end position="413"/>
    </location>
</feature>
<feature type="transmembrane region" description="Helical" evidence="6">
    <location>
        <begin position="361"/>
        <end position="381"/>
    </location>
</feature>
<feature type="transmembrane region" description="Helical" evidence="6">
    <location>
        <begin position="462"/>
        <end position="482"/>
    </location>
</feature>
<evidence type="ECO:0000313" key="8">
    <source>
        <dbReference type="Proteomes" id="UP000250266"/>
    </source>
</evidence>
<keyword evidence="2 6" id="KW-0812">Transmembrane</keyword>
<keyword evidence="5" id="KW-0862">Zinc</keyword>
<dbReference type="EMBL" id="KV744876">
    <property type="protein sequence ID" value="OCK82870.1"/>
    <property type="molecule type" value="Genomic_DNA"/>
</dbReference>
<keyword evidence="8" id="KW-1185">Reference proteome</keyword>
<evidence type="ECO:0000256" key="6">
    <source>
        <dbReference type="SAM" id="Phobius"/>
    </source>
</evidence>
<name>A0A8E2EF49_9PEZI</name>
<keyword evidence="4 6" id="KW-0472">Membrane</keyword>
<evidence type="ECO:0000256" key="4">
    <source>
        <dbReference type="ARBA" id="ARBA00023136"/>
    </source>
</evidence>
<protein>
    <submittedName>
        <fullName evidence="7">HlyIII-domain-containing protein</fullName>
    </submittedName>
</protein>
<evidence type="ECO:0000256" key="5">
    <source>
        <dbReference type="PIRSR" id="PIRSR604254-1"/>
    </source>
</evidence>
<evidence type="ECO:0000256" key="3">
    <source>
        <dbReference type="ARBA" id="ARBA00022989"/>
    </source>
</evidence>
<feature type="transmembrane region" description="Helical" evidence="6">
    <location>
        <begin position="262"/>
        <end position="280"/>
    </location>
</feature>
<proteinExistence type="predicted"/>
<keyword evidence="3 6" id="KW-1133">Transmembrane helix</keyword>
<dbReference type="Pfam" id="PF03006">
    <property type="entry name" value="HlyIII"/>
    <property type="match status" value="1"/>
</dbReference>
<dbReference type="GO" id="GO:0046872">
    <property type="term" value="F:metal ion binding"/>
    <property type="evidence" value="ECO:0007669"/>
    <property type="project" value="UniProtKB-KW"/>
</dbReference>
<evidence type="ECO:0000313" key="7">
    <source>
        <dbReference type="EMBL" id="OCK82870.1"/>
    </source>
</evidence>
<feature type="transmembrane region" description="Helical" evidence="6">
    <location>
        <begin position="292"/>
        <end position="314"/>
    </location>
</feature>
<sequence>MSCSSTAVMTECYEEPVLRRSNYGTFSCENRRRRHSSYHTNQSRPWTVDHDNVQILVDRFLAELGRRLDFLESYGQLNLDAGIERAYSTLLAVRESCSKISDGVIDAGRRRASVLVDTLEERYKEALATKDTLEQKVQEGVRLMESFLGEFEARAYAVRDAGIGSVANNFLDQGWRRVDESFGKAREVVDEGLDKARRAKETIEHAVERALDRARQHGLIKYEDLPDPWRINPHILRGYRFHEGKLDCVRSALSLHNELFNIWSHAIGFIMVLAVAFYFYPASVNFSHSTNADVFIAAVFFFAACKCLVCSTIWHTMNSISHQTLLERFACVDYTGISLLVAASIMTTEYTAFYCEPTSRWIYMLLTAGLGIGGVILPWHPTFNRRDMAWARVLFYVALAATGFLPIFQLAFTRGLYWAAYFYAPVTKSILVYLAGAVLYASKIPERWFPGMFDYVGGSHNIWHVAVLSGILFHYSAMQELFAQAFLRARMHCSVY</sequence>
<feature type="binding site" evidence="5">
    <location>
        <position position="315"/>
    </location>
    <ligand>
        <name>Zn(2+)</name>
        <dbReference type="ChEBI" id="CHEBI:29105"/>
    </ligand>
</feature>
<dbReference type="GO" id="GO:0006882">
    <property type="term" value="P:intracellular zinc ion homeostasis"/>
    <property type="evidence" value="ECO:0007669"/>
    <property type="project" value="TreeGrafter"/>
</dbReference>
<feature type="binding site" evidence="5">
    <location>
        <position position="460"/>
    </location>
    <ligand>
        <name>Zn(2+)</name>
        <dbReference type="ChEBI" id="CHEBI:29105"/>
    </ligand>
</feature>
<keyword evidence="5" id="KW-0479">Metal-binding</keyword>
<dbReference type="GO" id="GO:0038023">
    <property type="term" value="F:signaling receptor activity"/>
    <property type="evidence" value="ECO:0007669"/>
    <property type="project" value="TreeGrafter"/>
</dbReference>
<dbReference type="GO" id="GO:0016020">
    <property type="term" value="C:membrane"/>
    <property type="evidence" value="ECO:0007669"/>
    <property type="project" value="UniProtKB-SubCell"/>
</dbReference>
<organism evidence="7 8">
    <name type="scientific">Lepidopterella palustris CBS 459.81</name>
    <dbReference type="NCBI Taxonomy" id="1314670"/>
    <lineage>
        <taxon>Eukaryota</taxon>
        <taxon>Fungi</taxon>
        <taxon>Dikarya</taxon>
        <taxon>Ascomycota</taxon>
        <taxon>Pezizomycotina</taxon>
        <taxon>Dothideomycetes</taxon>
        <taxon>Pleosporomycetidae</taxon>
        <taxon>Mytilinidiales</taxon>
        <taxon>Argynnaceae</taxon>
        <taxon>Lepidopterella</taxon>
    </lineage>
</organism>
<dbReference type="OrthoDB" id="5585746at2759"/>
<evidence type="ECO:0000256" key="2">
    <source>
        <dbReference type="ARBA" id="ARBA00022692"/>
    </source>
</evidence>
<gene>
    <name evidence="7" type="ORF">K432DRAFT_207202</name>
</gene>
<evidence type="ECO:0000256" key="1">
    <source>
        <dbReference type="ARBA" id="ARBA00004141"/>
    </source>
</evidence>
<dbReference type="PANTHER" id="PTHR20855:SF97">
    <property type="entry name" value="ADIPOR-LIKE RECEPTOR IZH3-RELATED"/>
    <property type="match status" value="1"/>
</dbReference>
<accession>A0A8E2EF49</accession>
<dbReference type="Proteomes" id="UP000250266">
    <property type="component" value="Unassembled WGS sequence"/>
</dbReference>
<feature type="binding site" evidence="5">
    <location>
        <position position="464"/>
    </location>
    <ligand>
        <name>Zn(2+)</name>
        <dbReference type="ChEBI" id="CHEBI:29105"/>
    </ligand>
</feature>
<dbReference type="InterPro" id="IPR004254">
    <property type="entry name" value="AdipoR/HlyIII-related"/>
</dbReference>
<dbReference type="PANTHER" id="PTHR20855">
    <property type="entry name" value="ADIPOR/PROGESTIN RECEPTOR-RELATED"/>
    <property type="match status" value="1"/>
</dbReference>
<reference evidence="7 8" key="1">
    <citation type="journal article" date="2016" name="Nat. Commun.">
        <title>Ectomycorrhizal ecology is imprinted in the genome of the dominant symbiotic fungus Cenococcum geophilum.</title>
        <authorList>
            <consortium name="DOE Joint Genome Institute"/>
            <person name="Peter M."/>
            <person name="Kohler A."/>
            <person name="Ohm R.A."/>
            <person name="Kuo A."/>
            <person name="Krutzmann J."/>
            <person name="Morin E."/>
            <person name="Arend M."/>
            <person name="Barry K.W."/>
            <person name="Binder M."/>
            <person name="Choi C."/>
            <person name="Clum A."/>
            <person name="Copeland A."/>
            <person name="Grisel N."/>
            <person name="Haridas S."/>
            <person name="Kipfer T."/>
            <person name="LaButti K."/>
            <person name="Lindquist E."/>
            <person name="Lipzen A."/>
            <person name="Maire R."/>
            <person name="Meier B."/>
            <person name="Mihaltcheva S."/>
            <person name="Molinier V."/>
            <person name="Murat C."/>
            <person name="Poggeler S."/>
            <person name="Quandt C.A."/>
            <person name="Sperisen C."/>
            <person name="Tritt A."/>
            <person name="Tisserant E."/>
            <person name="Crous P.W."/>
            <person name="Henrissat B."/>
            <person name="Nehls U."/>
            <person name="Egli S."/>
            <person name="Spatafora J.W."/>
            <person name="Grigoriev I.V."/>
            <person name="Martin F.M."/>
        </authorList>
    </citation>
    <scope>NUCLEOTIDE SEQUENCE [LARGE SCALE GENOMIC DNA]</scope>
    <source>
        <strain evidence="7 8">CBS 459.81</strain>
    </source>
</reference>
<feature type="transmembrane region" description="Helical" evidence="6">
    <location>
        <begin position="334"/>
        <end position="354"/>
    </location>
</feature>
<feature type="transmembrane region" description="Helical" evidence="6">
    <location>
        <begin position="420"/>
        <end position="442"/>
    </location>
</feature>